<evidence type="ECO:0000256" key="3">
    <source>
        <dbReference type="ARBA" id="ARBA00023125"/>
    </source>
</evidence>
<dbReference type="FunFam" id="1.10.10.10:FF:000001">
    <property type="entry name" value="LysR family transcriptional regulator"/>
    <property type="match status" value="1"/>
</dbReference>
<dbReference type="InterPro" id="IPR005119">
    <property type="entry name" value="LysR_subst-bd"/>
</dbReference>
<evidence type="ECO:0000259" key="5">
    <source>
        <dbReference type="PROSITE" id="PS50931"/>
    </source>
</evidence>
<dbReference type="PANTHER" id="PTHR30419">
    <property type="entry name" value="HTH-TYPE TRANSCRIPTIONAL REGULATOR YBHD"/>
    <property type="match status" value="1"/>
</dbReference>
<dbReference type="InterPro" id="IPR036388">
    <property type="entry name" value="WH-like_DNA-bd_sf"/>
</dbReference>
<dbReference type="GO" id="GO:0003677">
    <property type="term" value="F:DNA binding"/>
    <property type="evidence" value="ECO:0007669"/>
    <property type="project" value="UniProtKB-KW"/>
</dbReference>
<dbReference type="InterPro" id="IPR036390">
    <property type="entry name" value="WH_DNA-bd_sf"/>
</dbReference>
<keyword evidence="4" id="KW-0804">Transcription</keyword>
<dbReference type="GO" id="GO:0003700">
    <property type="term" value="F:DNA-binding transcription factor activity"/>
    <property type="evidence" value="ECO:0007669"/>
    <property type="project" value="InterPro"/>
</dbReference>
<comment type="caution">
    <text evidence="6">The sequence shown here is derived from an EMBL/GenBank/DDBJ whole genome shotgun (WGS) entry which is preliminary data.</text>
</comment>
<dbReference type="CDD" id="cd08438">
    <property type="entry name" value="PBP2_CidR"/>
    <property type="match status" value="1"/>
</dbReference>
<comment type="similarity">
    <text evidence="1">Belongs to the LysR transcriptional regulatory family.</text>
</comment>
<dbReference type="RefSeq" id="WP_114746806.1">
    <property type="nucleotide sequence ID" value="NZ_QQAY01000015.1"/>
</dbReference>
<dbReference type="InterPro" id="IPR050950">
    <property type="entry name" value="HTH-type_LysR_regulators"/>
</dbReference>
<dbReference type="Pfam" id="PF00126">
    <property type="entry name" value="HTH_1"/>
    <property type="match status" value="1"/>
</dbReference>
<evidence type="ECO:0000313" key="7">
    <source>
        <dbReference type="Proteomes" id="UP000255326"/>
    </source>
</evidence>
<evidence type="ECO:0000313" key="6">
    <source>
        <dbReference type="EMBL" id="RDI39157.1"/>
    </source>
</evidence>
<evidence type="ECO:0000256" key="2">
    <source>
        <dbReference type="ARBA" id="ARBA00023015"/>
    </source>
</evidence>
<dbReference type="NCBIfam" id="NF047520">
    <property type="entry name" value="trans_act_CidR"/>
    <property type="match status" value="1"/>
</dbReference>
<keyword evidence="2" id="KW-0805">Transcription regulation</keyword>
<protein>
    <submittedName>
        <fullName evidence="6">DNA-binding transcriptional LysR family regulator</fullName>
    </submittedName>
</protein>
<keyword evidence="7" id="KW-1185">Reference proteome</keyword>
<dbReference type="AlphaFoldDB" id="A0A370G5R6"/>
<proteinExistence type="inferred from homology"/>
<dbReference type="Gene3D" id="3.40.190.290">
    <property type="match status" value="1"/>
</dbReference>
<name>A0A370G5R6_9BACI</name>
<feature type="domain" description="HTH lysR-type" evidence="5">
    <location>
        <begin position="1"/>
        <end position="58"/>
    </location>
</feature>
<dbReference type="PRINTS" id="PR00039">
    <property type="entry name" value="HTHLYSR"/>
</dbReference>
<sequence>MDIKHLQYFIEVANFNSFSRAAENLFITQPTISKMIKNLETELGIELFERSRKQLTLTDAGKIILEQAKLIDTAFKNLETELDNLTGLKKGHIRIGLPPIFNAHFFLKIIGQYHEMYPGITFQLVEDGSKKIEEDVNNNNLDAGVIVLPTKNDLFDHFAFMEEDLKLIIHPSHPLADREVINLAELEKESFILFNKDFALNDRIVHSCNSVGFNPHIISESSQRSFIEEMVESKLGVSLLPESVCHNLNKNVKSVKIVNPSISWNLAIIWGKNQYMSYAAKEWLQFTKEQLLIGNQEEENN</sequence>
<dbReference type="SUPFAM" id="SSF46785">
    <property type="entry name" value="Winged helix' DNA-binding domain"/>
    <property type="match status" value="1"/>
</dbReference>
<dbReference type="GO" id="GO:0005829">
    <property type="term" value="C:cytosol"/>
    <property type="evidence" value="ECO:0007669"/>
    <property type="project" value="TreeGrafter"/>
</dbReference>
<dbReference type="SUPFAM" id="SSF53850">
    <property type="entry name" value="Periplasmic binding protein-like II"/>
    <property type="match status" value="1"/>
</dbReference>
<gene>
    <name evidence="6" type="ORF">DFR59_11564</name>
</gene>
<accession>A0A370G5R6</accession>
<organism evidence="6 7">
    <name type="scientific">Falsibacillus pallidus</name>
    <dbReference type="NCBI Taxonomy" id="493781"/>
    <lineage>
        <taxon>Bacteria</taxon>
        <taxon>Bacillati</taxon>
        <taxon>Bacillota</taxon>
        <taxon>Bacilli</taxon>
        <taxon>Bacillales</taxon>
        <taxon>Bacillaceae</taxon>
        <taxon>Falsibacillus</taxon>
    </lineage>
</organism>
<dbReference type="InterPro" id="IPR000847">
    <property type="entry name" value="LysR_HTH_N"/>
</dbReference>
<dbReference type="Pfam" id="PF03466">
    <property type="entry name" value="LysR_substrate"/>
    <property type="match status" value="1"/>
</dbReference>
<dbReference type="OrthoDB" id="9803735at2"/>
<dbReference type="Gene3D" id="1.10.10.10">
    <property type="entry name" value="Winged helix-like DNA-binding domain superfamily/Winged helix DNA-binding domain"/>
    <property type="match status" value="1"/>
</dbReference>
<evidence type="ECO:0000256" key="1">
    <source>
        <dbReference type="ARBA" id="ARBA00009437"/>
    </source>
</evidence>
<evidence type="ECO:0000256" key="4">
    <source>
        <dbReference type="ARBA" id="ARBA00023163"/>
    </source>
</evidence>
<dbReference type="EMBL" id="QQAY01000015">
    <property type="protein sequence ID" value="RDI39157.1"/>
    <property type="molecule type" value="Genomic_DNA"/>
</dbReference>
<reference evidence="6 7" key="1">
    <citation type="submission" date="2018-07" db="EMBL/GenBank/DDBJ databases">
        <title>Genomic Encyclopedia of Type Strains, Phase IV (KMG-IV): sequencing the most valuable type-strain genomes for metagenomic binning, comparative biology and taxonomic classification.</title>
        <authorList>
            <person name="Goeker M."/>
        </authorList>
    </citation>
    <scope>NUCLEOTIDE SEQUENCE [LARGE SCALE GENOMIC DNA]</scope>
    <source>
        <strain evidence="6 7">DSM 25281</strain>
    </source>
</reference>
<dbReference type="PANTHER" id="PTHR30419:SF8">
    <property type="entry name" value="NITROGEN ASSIMILATION TRANSCRIPTIONAL ACTIVATOR-RELATED"/>
    <property type="match status" value="1"/>
</dbReference>
<dbReference type="PROSITE" id="PS50931">
    <property type="entry name" value="HTH_LYSR"/>
    <property type="match status" value="1"/>
</dbReference>
<keyword evidence="3 6" id="KW-0238">DNA-binding</keyword>
<dbReference type="Proteomes" id="UP000255326">
    <property type="component" value="Unassembled WGS sequence"/>
</dbReference>